<dbReference type="RefSeq" id="WP_169250315.1">
    <property type="nucleotide sequence ID" value="NZ_SPMZ01000075.1"/>
</dbReference>
<evidence type="ECO:0000256" key="4">
    <source>
        <dbReference type="ARBA" id="ARBA00022759"/>
    </source>
</evidence>
<dbReference type="InterPro" id="IPR012933">
    <property type="entry name" value="HicA_mRNA_interferase"/>
</dbReference>
<evidence type="ECO:0000313" key="8">
    <source>
        <dbReference type="EMBL" id="NMQ21048.1"/>
    </source>
</evidence>
<accession>A0ABX1TSI7</accession>
<dbReference type="InterPro" id="IPR038570">
    <property type="entry name" value="HicA_sf"/>
</dbReference>
<keyword evidence="7" id="KW-0346">Stress response</keyword>
<evidence type="ECO:0000313" key="9">
    <source>
        <dbReference type="Proteomes" id="UP000760480"/>
    </source>
</evidence>
<dbReference type="SUPFAM" id="SSF54786">
    <property type="entry name" value="YcfA/nrd intein domain"/>
    <property type="match status" value="1"/>
</dbReference>
<evidence type="ECO:0000256" key="6">
    <source>
        <dbReference type="ARBA" id="ARBA00022884"/>
    </source>
</evidence>
<gene>
    <name evidence="8" type="ORF">E4P82_18740</name>
</gene>
<keyword evidence="2" id="KW-1277">Toxin-antitoxin system</keyword>
<sequence length="61" mass="6469">MNGNEVIKKLQAAGWSLARINGSHHVMAKGNQSVSVPVHGKRDLKPGLIAGIARQTGVKLK</sequence>
<evidence type="ECO:0000256" key="2">
    <source>
        <dbReference type="ARBA" id="ARBA00022649"/>
    </source>
</evidence>
<evidence type="ECO:0000256" key="3">
    <source>
        <dbReference type="ARBA" id="ARBA00022722"/>
    </source>
</evidence>
<name>A0ABX1TSI7_9GAMM</name>
<keyword evidence="3" id="KW-0540">Nuclease</keyword>
<evidence type="ECO:0000256" key="1">
    <source>
        <dbReference type="ARBA" id="ARBA00006620"/>
    </source>
</evidence>
<evidence type="ECO:0000256" key="5">
    <source>
        <dbReference type="ARBA" id="ARBA00022801"/>
    </source>
</evidence>
<dbReference type="Gene3D" id="3.30.920.30">
    <property type="entry name" value="Hypothetical protein"/>
    <property type="match status" value="1"/>
</dbReference>
<keyword evidence="5" id="KW-0378">Hydrolase</keyword>
<evidence type="ECO:0000256" key="7">
    <source>
        <dbReference type="ARBA" id="ARBA00023016"/>
    </source>
</evidence>
<proteinExistence type="inferred from homology"/>
<keyword evidence="9" id="KW-1185">Reference proteome</keyword>
<reference evidence="8 9" key="1">
    <citation type="submission" date="2019-03" db="EMBL/GenBank/DDBJ databases">
        <title>Metabolic reconstructions from genomes of highly enriched 'Candidatus Accumulibacter' and 'Candidatus Competibacter' bioreactor populations.</title>
        <authorList>
            <person name="Annavajhala M.K."/>
            <person name="Welles L."/>
            <person name="Abbas B."/>
            <person name="Sorokin D."/>
            <person name="Park H."/>
            <person name="Van Loosdrecht M."/>
            <person name="Chandran K."/>
        </authorList>
    </citation>
    <scope>NUCLEOTIDE SEQUENCE [LARGE SCALE GENOMIC DNA]</scope>
    <source>
        <strain evidence="8 9">SBR_G</strain>
    </source>
</reference>
<dbReference type="EMBL" id="SPMZ01000075">
    <property type="protein sequence ID" value="NMQ21048.1"/>
    <property type="molecule type" value="Genomic_DNA"/>
</dbReference>
<keyword evidence="4" id="KW-0255">Endonuclease</keyword>
<organism evidence="8 9">
    <name type="scientific">Candidatus Competibacter phosphatis</name>
    <dbReference type="NCBI Taxonomy" id="221280"/>
    <lineage>
        <taxon>Bacteria</taxon>
        <taxon>Pseudomonadati</taxon>
        <taxon>Pseudomonadota</taxon>
        <taxon>Gammaproteobacteria</taxon>
        <taxon>Candidatus Competibacteraceae</taxon>
        <taxon>Candidatus Competibacter</taxon>
    </lineage>
</organism>
<keyword evidence="6" id="KW-0694">RNA-binding</keyword>
<comment type="caution">
    <text evidence="8">The sequence shown here is derived from an EMBL/GenBank/DDBJ whole genome shotgun (WGS) entry which is preliminary data.</text>
</comment>
<dbReference type="Pfam" id="PF07927">
    <property type="entry name" value="HicA_toxin"/>
    <property type="match status" value="1"/>
</dbReference>
<comment type="similarity">
    <text evidence="1">Belongs to the HicA mRNA interferase family.</text>
</comment>
<protein>
    <submittedName>
        <fullName evidence="8">Type II toxin-antitoxin system HicA family toxin</fullName>
    </submittedName>
</protein>
<dbReference type="Proteomes" id="UP000760480">
    <property type="component" value="Unassembled WGS sequence"/>
</dbReference>